<dbReference type="GO" id="GO:0005975">
    <property type="term" value="P:carbohydrate metabolic process"/>
    <property type="evidence" value="ECO:0007669"/>
    <property type="project" value="InterPro"/>
</dbReference>
<evidence type="ECO:0000259" key="11">
    <source>
        <dbReference type="SMART" id="SM01029"/>
    </source>
</evidence>
<dbReference type="Proteomes" id="UP000075230">
    <property type="component" value="Unassembled WGS sequence"/>
</dbReference>
<dbReference type="InterPro" id="IPR008979">
    <property type="entry name" value="Galactose-bd-like_sf"/>
</dbReference>
<dbReference type="SUPFAM" id="SSF49785">
    <property type="entry name" value="Galactose-binding domain-like"/>
    <property type="match status" value="2"/>
</dbReference>
<reference evidence="12 13" key="1">
    <citation type="journal article" date="2016" name="DNA Res.">
        <title>Genome sequence of Aspergillus luchuensis NBRC 4314.</title>
        <authorList>
            <person name="Yamada O."/>
            <person name="Machida M."/>
            <person name="Hosoyama A."/>
            <person name="Goto M."/>
            <person name="Takahashi T."/>
            <person name="Futagami T."/>
            <person name="Yamagata Y."/>
            <person name="Takeuchi M."/>
            <person name="Kobayashi T."/>
            <person name="Koike H."/>
            <person name="Abe K."/>
            <person name="Asai K."/>
            <person name="Arita M."/>
            <person name="Fujita N."/>
            <person name="Fukuda K."/>
            <person name="Higa K."/>
            <person name="Horikawa H."/>
            <person name="Ishikawa T."/>
            <person name="Jinno K."/>
            <person name="Kato Y."/>
            <person name="Kirimura K."/>
            <person name="Mizutani O."/>
            <person name="Nakasone K."/>
            <person name="Sano M."/>
            <person name="Shiraishi Y."/>
            <person name="Tsukahara M."/>
            <person name="Gomi K."/>
        </authorList>
    </citation>
    <scope>NUCLEOTIDE SEQUENCE [LARGE SCALE GENOMIC DNA]</scope>
    <source>
        <strain evidence="12 13">RIB 2604</strain>
    </source>
</reference>
<feature type="domain" description="Beta-galactosidase" evidence="11">
    <location>
        <begin position="391"/>
        <end position="569"/>
    </location>
</feature>
<organism evidence="12 13">
    <name type="scientific">Aspergillus kawachii</name>
    <name type="common">White koji mold</name>
    <name type="synonym">Aspergillus awamori var. kawachi</name>
    <dbReference type="NCBI Taxonomy" id="1069201"/>
    <lineage>
        <taxon>Eukaryota</taxon>
        <taxon>Fungi</taxon>
        <taxon>Dikarya</taxon>
        <taxon>Ascomycota</taxon>
        <taxon>Pezizomycotina</taxon>
        <taxon>Eurotiomycetes</taxon>
        <taxon>Eurotiomycetidae</taxon>
        <taxon>Eurotiales</taxon>
        <taxon>Aspergillaceae</taxon>
        <taxon>Aspergillus</taxon>
        <taxon>Aspergillus subgen. Circumdati</taxon>
    </lineage>
</organism>
<dbReference type="VEuPathDB" id="FungiDB:ASPFODRAFT_58429"/>
<reference evidence="13" key="2">
    <citation type="submission" date="2016-02" db="EMBL/GenBank/DDBJ databases">
        <title>Genome sequencing of Aspergillus luchuensis NBRC 4314.</title>
        <authorList>
            <person name="Yamada O."/>
        </authorList>
    </citation>
    <scope>NUCLEOTIDE SEQUENCE [LARGE SCALE GENOMIC DNA]</scope>
    <source>
        <strain evidence="13">RIB 2604</strain>
    </source>
</reference>
<dbReference type="FunFam" id="3.20.20.80:FF:000040">
    <property type="entry name" value="Beta-galactosidase A"/>
    <property type="match status" value="1"/>
</dbReference>
<keyword evidence="8 9" id="KW-0326">Glycosidase</keyword>
<evidence type="ECO:0000313" key="13">
    <source>
        <dbReference type="Proteomes" id="UP000075230"/>
    </source>
</evidence>
<dbReference type="InterPro" id="IPR031330">
    <property type="entry name" value="Gly_Hdrlase_35_cat"/>
</dbReference>
<dbReference type="InterPro" id="IPR025300">
    <property type="entry name" value="BetaGal_jelly_roll_dom"/>
</dbReference>
<dbReference type="InterPro" id="IPR017853">
    <property type="entry name" value="GH"/>
</dbReference>
<evidence type="ECO:0000313" key="12">
    <source>
        <dbReference type="EMBL" id="GAT23238.1"/>
    </source>
</evidence>
<dbReference type="Pfam" id="PF13363">
    <property type="entry name" value="BetaGal_dom3"/>
    <property type="match status" value="1"/>
</dbReference>
<evidence type="ECO:0000256" key="5">
    <source>
        <dbReference type="ARBA" id="ARBA00022729"/>
    </source>
</evidence>
<dbReference type="EMBL" id="BCWF01000017">
    <property type="protein sequence ID" value="GAT23238.1"/>
    <property type="molecule type" value="Genomic_DNA"/>
</dbReference>
<dbReference type="Pfam" id="PF01301">
    <property type="entry name" value="Glyco_hydro_35"/>
    <property type="match status" value="1"/>
</dbReference>
<dbReference type="PRINTS" id="PR00742">
    <property type="entry name" value="GLHYDRLASE35"/>
</dbReference>
<dbReference type="AlphaFoldDB" id="A0A146FBF3"/>
<dbReference type="InterPro" id="IPR036833">
    <property type="entry name" value="BetaGal_dom3_sf"/>
</dbReference>
<dbReference type="Gene3D" id="2.102.20.10">
    <property type="entry name" value="Beta-galactosidase, domain 2"/>
    <property type="match status" value="1"/>
</dbReference>
<gene>
    <name evidence="12" type="ORF">RIB2604_01703760</name>
</gene>
<comment type="catalytic activity">
    <reaction evidence="1 9">
        <text>Hydrolysis of terminal non-reducing beta-D-galactose residues in beta-D-galactosides.</text>
        <dbReference type="EC" id="3.2.1.23"/>
    </reaction>
</comment>
<dbReference type="EC" id="3.2.1.23" evidence="4 9"/>
<evidence type="ECO:0000256" key="2">
    <source>
        <dbReference type="ARBA" id="ARBA00002691"/>
    </source>
</evidence>
<comment type="caution">
    <text evidence="12">The sequence shown here is derived from an EMBL/GenBank/DDBJ whole genome shotgun (WGS) entry which is preliminary data.</text>
</comment>
<protein>
    <recommendedName>
        <fullName evidence="4 9">Beta-galactosidase</fullName>
        <ecNumber evidence="4 9">3.2.1.23</ecNumber>
    </recommendedName>
</protein>
<evidence type="ECO:0000256" key="8">
    <source>
        <dbReference type="ARBA" id="ARBA00023295"/>
    </source>
</evidence>
<comment type="similarity">
    <text evidence="3 10">Belongs to the glycosyl hydrolase 35 family.</text>
</comment>
<dbReference type="Pfam" id="PF10435">
    <property type="entry name" value="BetaGal_dom2"/>
    <property type="match status" value="1"/>
</dbReference>
<dbReference type="PANTHER" id="PTHR23421">
    <property type="entry name" value="BETA-GALACTOSIDASE RELATED"/>
    <property type="match status" value="1"/>
</dbReference>
<dbReference type="CDD" id="cd13121">
    <property type="entry name" value="BF2867_like_C"/>
    <property type="match status" value="1"/>
</dbReference>
<evidence type="ECO:0000256" key="4">
    <source>
        <dbReference type="ARBA" id="ARBA00012756"/>
    </source>
</evidence>
<proteinExistence type="inferred from homology"/>
<evidence type="ECO:0000256" key="1">
    <source>
        <dbReference type="ARBA" id="ARBA00001412"/>
    </source>
</evidence>
<dbReference type="GO" id="GO:0004565">
    <property type="term" value="F:beta-galactosidase activity"/>
    <property type="evidence" value="ECO:0007669"/>
    <property type="project" value="UniProtKB-EC"/>
</dbReference>
<dbReference type="InterPro" id="IPR025972">
    <property type="entry name" value="BetaGal_dom3"/>
</dbReference>
<dbReference type="SUPFAM" id="SSF51011">
    <property type="entry name" value="Glycosyl hydrolase domain"/>
    <property type="match status" value="1"/>
</dbReference>
<dbReference type="InterPro" id="IPR018954">
    <property type="entry name" value="Betagal_dom2"/>
</dbReference>
<name>A0A146FBF3_ASPKA</name>
<dbReference type="InterPro" id="IPR001944">
    <property type="entry name" value="Glycoside_Hdrlase_35"/>
</dbReference>
<dbReference type="Gene3D" id="2.60.120.260">
    <property type="entry name" value="Galactose-binding domain-like"/>
    <property type="match status" value="2"/>
</dbReference>
<dbReference type="Pfam" id="PF13364">
    <property type="entry name" value="BetaGal_ABD2"/>
    <property type="match status" value="2"/>
</dbReference>
<sequence length="931" mass="101295">MTSGDPHLVNEYPPWLNQATVQLLSDGCYGDSLSVELRVIEVGMSGKQAKYPEAYVDEHLVFKELQLDIFQKVKALGFNCVSFYVDWALVEGKPGEYRADGIFDLEPFFDAASEAGIYLLARPGPYINAESSGGGFPGWLQRVNGTLRTSDKAYLEATDNYVSHIAATIAKYQITNGGPIILYQPENEYTSGCCGVEFPDPVYMQYVEDQARNAGVVIPLINNDASASGNNAPGTGKGAVDIYGHDSYPLGFDCANPTVWPSGDLPTNFRTLHLEQSPTTPYAIVEHFEFNTSQFQGGSYDPWGGPGFAACSELLNNEFERVFYKNDFSFQIAIMNLYMIFGGTNWGNLGYPNGYTSYDYGSAVTESRNITREKYSELKLLGNFAKVSPGYLTASPGNLTTSGYADTTDLTVTPLLGNSTGSFFVVRHSDYSSEDSTSYKLRLPTSAGTVTIPQLGGTLTLNGRDSKIHVTDYNVSGTNIIYSTAEVFTWKKFADGKVLVLYGGAGEHHELAISTKSNVTVIEGSDSGISSKQTSSSVVVGWDVSTTRRIIQVGDLKVLLLDRNSAYNYWVPQLATDGTSPGFSTPEAVASSIIVKAGYLVRTAYLKGSGLYLTADFNATTSVEVIGVPSTAKNLFINGDKTSHTVDKNGICSVWLNGTYLGSWTGLYVNSDYNATYKLPQLQAGKSYVITVVIDNMGLEENWTVGEDEMKTPRGILNFLLAGRPGSAISWKLTGNLGGEDYEDKVRGPLNEGGLYAERQGFHQPEPPSGNWKSSSPLEGLSEAGIGFYSAKFDLDLPKGWDVPLFLNIGNSTTPSPYRVQVYVNGYQYAKYISNIGPQTSFPVPEGILNYRGTNWLAVTLWALDSAGGKLESLELSYTTPVLTALGEVESVDQPKYKKRKAKYSPVGSVKWPGGRGTETDFEMPHEATAF</sequence>
<evidence type="ECO:0000256" key="10">
    <source>
        <dbReference type="RuleBase" id="RU003679"/>
    </source>
</evidence>
<keyword evidence="5" id="KW-0732">Signal</keyword>
<evidence type="ECO:0000256" key="3">
    <source>
        <dbReference type="ARBA" id="ARBA00009809"/>
    </source>
</evidence>
<dbReference type="PROSITE" id="PS01182">
    <property type="entry name" value="GLYCOSYL_HYDROL_F35"/>
    <property type="match status" value="1"/>
</dbReference>
<dbReference type="SUPFAM" id="SSF51445">
    <property type="entry name" value="(Trans)glycosidases"/>
    <property type="match status" value="1"/>
</dbReference>
<accession>A0A146FBF3</accession>
<dbReference type="SUPFAM" id="SSF117100">
    <property type="entry name" value="Beta-galactosidase LacA, domain 3"/>
    <property type="match status" value="1"/>
</dbReference>
<evidence type="ECO:0000256" key="7">
    <source>
        <dbReference type="ARBA" id="ARBA00023180"/>
    </source>
</evidence>
<evidence type="ECO:0000256" key="6">
    <source>
        <dbReference type="ARBA" id="ARBA00022801"/>
    </source>
</evidence>
<dbReference type="FunFam" id="2.102.20.10:FF:000001">
    <property type="entry name" value="Beta-galactosidase A"/>
    <property type="match status" value="1"/>
</dbReference>
<keyword evidence="7" id="KW-0325">Glycoprotein</keyword>
<dbReference type="InterPro" id="IPR019801">
    <property type="entry name" value="Glyco_hydro_35_CS"/>
</dbReference>
<dbReference type="Gene3D" id="3.20.20.80">
    <property type="entry name" value="Glycosidases"/>
    <property type="match status" value="1"/>
</dbReference>
<dbReference type="SMART" id="SM01029">
    <property type="entry name" value="BetaGal_dom2"/>
    <property type="match status" value="1"/>
</dbReference>
<keyword evidence="6 9" id="KW-0378">Hydrolase</keyword>
<evidence type="ECO:0000256" key="9">
    <source>
        <dbReference type="RuleBase" id="RU000675"/>
    </source>
</evidence>
<dbReference type="FunFam" id="2.60.120.260:FF:000088">
    <property type="entry name" value="Beta-galactosidase A"/>
    <property type="match status" value="1"/>
</dbReference>
<comment type="function">
    <text evidence="2">Cleaves beta-linked terminal galactosyl residues from gangliosides, glycoproteins, and glycosaminoglycans.</text>
</comment>
<dbReference type="InterPro" id="IPR037110">
    <property type="entry name" value="Betagal_dom2_sf"/>
</dbReference>